<dbReference type="EMBL" id="JAPHAV010000001">
    <property type="protein sequence ID" value="MCX2696236.1"/>
    <property type="molecule type" value="Genomic_DNA"/>
</dbReference>
<accession>A0ABT3QKU6</accession>
<organism evidence="1 2">
    <name type="scientific">Ochrobactrum chromiisoli</name>
    <dbReference type="NCBI Taxonomy" id="2993941"/>
    <lineage>
        <taxon>Bacteria</taxon>
        <taxon>Pseudomonadati</taxon>
        <taxon>Pseudomonadota</taxon>
        <taxon>Alphaproteobacteria</taxon>
        <taxon>Hyphomicrobiales</taxon>
        <taxon>Brucellaceae</taxon>
        <taxon>Brucella/Ochrobactrum group</taxon>
        <taxon>Ochrobactrum</taxon>
    </lineage>
</organism>
<comment type="caution">
    <text evidence="1">The sequence shown here is derived from an EMBL/GenBank/DDBJ whole genome shotgun (WGS) entry which is preliminary data.</text>
</comment>
<evidence type="ECO:0000313" key="1">
    <source>
        <dbReference type="EMBL" id="MCX2696236.1"/>
    </source>
</evidence>
<protein>
    <submittedName>
        <fullName evidence="1">Uncharacterized protein</fullName>
    </submittedName>
</protein>
<dbReference type="RefSeq" id="WP_265983495.1">
    <property type="nucleotide sequence ID" value="NZ_JAPHAV010000001.1"/>
</dbReference>
<gene>
    <name evidence="1" type="ORF">OPR82_05525</name>
</gene>
<dbReference type="Proteomes" id="UP001301216">
    <property type="component" value="Unassembled WGS sequence"/>
</dbReference>
<keyword evidence="2" id="KW-1185">Reference proteome</keyword>
<evidence type="ECO:0000313" key="2">
    <source>
        <dbReference type="Proteomes" id="UP001301216"/>
    </source>
</evidence>
<proteinExistence type="predicted"/>
<name>A0ABT3QKU6_9HYPH</name>
<reference evidence="1 2" key="1">
    <citation type="submission" date="2022-11" db="EMBL/GenBank/DDBJ databases">
        <title>Brucella sp. YY2X, whole genome shotgun sequencing project.</title>
        <authorList>
            <person name="Yang Y."/>
        </authorList>
    </citation>
    <scope>NUCLEOTIDE SEQUENCE [LARGE SCALE GENOMIC DNA]</scope>
    <source>
        <strain evidence="1 2">YY2X</strain>
    </source>
</reference>
<sequence>MRLQLSILTTCVISVLFVPESNADSYLCISEASGGVALNNGKWIGTSFRVNDEKYIITSKDNRNYSIKLIGDNSNLFTCERASTGGELSTRIICGGLGYGAIFDFTTNRFQYYYSFGFIDGQDDGKNTPSITVAKCSEIEVN</sequence>